<dbReference type="InterPro" id="IPR007872">
    <property type="entry name" value="DPH_MB_dom"/>
</dbReference>
<keyword evidence="1" id="KW-0479">Metal-binding</keyword>
<organism evidence="4 5">
    <name type="scientific">Babesia ovis</name>
    <dbReference type="NCBI Taxonomy" id="5869"/>
    <lineage>
        <taxon>Eukaryota</taxon>
        <taxon>Sar</taxon>
        <taxon>Alveolata</taxon>
        <taxon>Apicomplexa</taxon>
        <taxon>Aconoidasida</taxon>
        <taxon>Piroplasmida</taxon>
        <taxon>Babesiidae</taxon>
        <taxon>Babesia</taxon>
    </lineage>
</organism>
<dbReference type="AlphaFoldDB" id="A0A9W5TFA2"/>
<keyword evidence="2" id="KW-0408">Iron</keyword>
<sequence length="176" mass="20334">MYPSKYYPHVHEVYTIDHEVVPELQQLKVRRIARVKYNLPSIVHYIVGPSIEYMILEDSLVELNAHKLSHRTVGLTMKDFYTTHTENSTGSNSTLEVTREGNIAGFRDALIYETIRLSDCHYDEALKVFYYMCPCGDLFEFSLTQLMEGNLVSECPSCSLRVRIALEEGDLEPYKE</sequence>
<evidence type="ECO:0000313" key="4">
    <source>
        <dbReference type="EMBL" id="GFE55899.1"/>
    </source>
</evidence>
<keyword evidence="5" id="KW-1185">Reference proteome</keyword>
<name>A0A9W5TFA2_BABOV</name>
<dbReference type="InterPro" id="IPR036671">
    <property type="entry name" value="DPH_MB_sf"/>
</dbReference>
<dbReference type="GO" id="GO:0046872">
    <property type="term" value="F:metal ion binding"/>
    <property type="evidence" value="ECO:0007669"/>
    <property type="project" value="UniProtKB-KW"/>
</dbReference>
<evidence type="ECO:0000259" key="3">
    <source>
        <dbReference type="PROSITE" id="PS51074"/>
    </source>
</evidence>
<reference evidence="4" key="1">
    <citation type="submission" date="2019-12" db="EMBL/GenBank/DDBJ databases">
        <title>Genome sequence of Babesia ovis.</title>
        <authorList>
            <person name="Yamagishi J."/>
            <person name="Sevinc F."/>
            <person name="Xuan X."/>
        </authorList>
    </citation>
    <scope>NUCLEOTIDE SEQUENCE</scope>
    <source>
        <strain evidence="4">Selcuk</strain>
    </source>
</reference>
<dbReference type="OrthoDB" id="66964at2759"/>
<dbReference type="InterPro" id="IPR006797">
    <property type="entry name" value="PRELI/MSF1_dom"/>
</dbReference>
<comment type="caution">
    <text evidence="4">The sequence shown here is derived from an EMBL/GenBank/DDBJ whole genome shotgun (WGS) entry which is preliminary data.</text>
</comment>
<evidence type="ECO:0000256" key="1">
    <source>
        <dbReference type="ARBA" id="ARBA00022723"/>
    </source>
</evidence>
<dbReference type="SUPFAM" id="SSF144217">
    <property type="entry name" value="CSL zinc finger"/>
    <property type="match status" value="1"/>
</dbReference>
<dbReference type="EMBL" id="BLIY01000025">
    <property type="protein sequence ID" value="GFE55899.1"/>
    <property type="molecule type" value="Genomic_DNA"/>
</dbReference>
<evidence type="ECO:0000313" key="5">
    <source>
        <dbReference type="Proteomes" id="UP001057455"/>
    </source>
</evidence>
<dbReference type="Proteomes" id="UP001057455">
    <property type="component" value="Unassembled WGS sequence"/>
</dbReference>
<proteinExistence type="predicted"/>
<evidence type="ECO:0000256" key="2">
    <source>
        <dbReference type="ARBA" id="ARBA00023004"/>
    </source>
</evidence>
<dbReference type="PROSITE" id="PS51074">
    <property type="entry name" value="DPH_MB"/>
    <property type="match status" value="1"/>
</dbReference>
<protein>
    <submittedName>
        <fullName evidence="4">Zinc finger containing protein, putative</fullName>
    </submittedName>
</protein>
<dbReference type="Pfam" id="PF05207">
    <property type="entry name" value="Zn_ribbon_CSL"/>
    <property type="match status" value="1"/>
</dbReference>
<feature type="domain" description="DPH-type MB" evidence="3">
    <location>
        <begin position="111"/>
        <end position="167"/>
    </location>
</feature>
<accession>A0A9W5TFA2</accession>
<dbReference type="Pfam" id="PF04707">
    <property type="entry name" value="PRELI"/>
    <property type="match status" value="1"/>
</dbReference>
<gene>
    <name evidence="4" type="ORF">BaOVIS_033030</name>
</gene>
<dbReference type="Gene3D" id="3.10.660.10">
    <property type="entry name" value="DPH Zinc finger"/>
    <property type="match status" value="1"/>
</dbReference>